<protein>
    <submittedName>
        <fullName evidence="2">Putative transcriptional regulatory protein</fullName>
    </submittedName>
</protein>
<evidence type="ECO:0000259" key="1">
    <source>
        <dbReference type="SMART" id="SM00065"/>
    </source>
</evidence>
<reference evidence="2" key="1">
    <citation type="journal article" date="2010" name="J. Antibiot.">
        <title>Substrate specificity of benzamide synthetase involved in 4-hydroxy-3-nitrosobenzamide biosynthesis.</title>
        <authorList>
            <person name="Noguchi A."/>
            <person name="Horinouchi S."/>
            <person name="Ohnishi Y."/>
        </authorList>
    </citation>
    <scope>NUCLEOTIDE SEQUENCE</scope>
</reference>
<name>D6RTA9_9ACTN</name>
<dbReference type="InterPro" id="IPR003018">
    <property type="entry name" value="GAF"/>
</dbReference>
<dbReference type="EMBL" id="AB530136">
    <property type="protein sequence ID" value="BAJ08164.1"/>
    <property type="molecule type" value="Genomic_DNA"/>
</dbReference>
<feature type="domain" description="GAF" evidence="1">
    <location>
        <begin position="101"/>
        <end position="252"/>
    </location>
</feature>
<sequence>MSGGRLVVAKRTSAAAARWGAGDSGALEILELLAAQAPLQEIDEVLLRVHDRGASADELARIHRAGRLGRTVHGLLSGRRRRELDLAALIETSRDLMGACDVDGLLKVVAQRARQLLDVDVAVVTLLTSKDGDSVVRASAGVCNSFHTGIQLTGGRGIGAVVRATGAPFWTSDYLTEPDIDHDPALDAMAAREGVRSVLALPLHHDGGSVGVLYLGQREVRPFEPAEVALMGSLTDLAAVAIDKAQWVELYNAEVAKLEEHSALAMETIEAERRLEVVRDHILGLALSARGLAALADEVGILLDGEAIVRDHQGGVVAGRESAFPAPQLPAPAPSPRPPVLLDGGVWQASVWAGTTWLGHLLFRPRTPLDPEGERILAYTAQASAVALRMRAGASELIGPH</sequence>
<proteinExistence type="predicted"/>
<dbReference type="Pfam" id="PF01590">
    <property type="entry name" value="GAF"/>
    <property type="match status" value="1"/>
</dbReference>
<dbReference type="Gene3D" id="3.30.450.40">
    <property type="match status" value="1"/>
</dbReference>
<reference evidence="2" key="2">
    <citation type="journal article" date="2010" name="Nat. Chem. Biol.">
        <title>A copper-containing oxidase catalyzes C-nitrosation in nitrosobenzamide biosynthesis.</title>
        <authorList>
            <person name="Noguchi A."/>
            <person name="Kitamura T."/>
            <person name="Onaka H."/>
            <person name="Horinouchi S."/>
            <person name="Ohnishi Y."/>
        </authorList>
    </citation>
    <scope>NUCLEOTIDE SEQUENCE</scope>
</reference>
<dbReference type="InterPro" id="IPR029016">
    <property type="entry name" value="GAF-like_dom_sf"/>
</dbReference>
<evidence type="ECO:0000313" key="2">
    <source>
        <dbReference type="EMBL" id="BAJ08164.1"/>
    </source>
</evidence>
<dbReference type="AlphaFoldDB" id="D6RTA9"/>
<dbReference type="SUPFAM" id="SSF55781">
    <property type="entry name" value="GAF domain-like"/>
    <property type="match status" value="1"/>
</dbReference>
<accession>D6RTA9</accession>
<dbReference type="SMART" id="SM00065">
    <property type="entry name" value="GAF"/>
    <property type="match status" value="1"/>
</dbReference>
<organism evidence="2">
    <name type="scientific">Streptomyces murayamaensis</name>
    <dbReference type="NCBI Taxonomy" id="224537"/>
    <lineage>
        <taxon>Bacteria</taxon>
        <taxon>Bacillati</taxon>
        <taxon>Actinomycetota</taxon>
        <taxon>Actinomycetes</taxon>
        <taxon>Kitasatosporales</taxon>
        <taxon>Streptomycetaceae</taxon>
        <taxon>Streptomyces</taxon>
    </lineage>
</organism>